<feature type="signal peptide" evidence="3">
    <location>
        <begin position="1"/>
        <end position="26"/>
    </location>
</feature>
<evidence type="ECO:0000313" key="5">
    <source>
        <dbReference type="EMBL" id="GAA2031609.1"/>
    </source>
</evidence>
<keyword evidence="3" id="KW-0732">Signal</keyword>
<accession>A0ABP5FPX1</accession>
<organism evidence="5 6">
    <name type="scientific">Catenulispora yoronensis</name>
    <dbReference type="NCBI Taxonomy" id="450799"/>
    <lineage>
        <taxon>Bacteria</taxon>
        <taxon>Bacillati</taxon>
        <taxon>Actinomycetota</taxon>
        <taxon>Actinomycetes</taxon>
        <taxon>Catenulisporales</taxon>
        <taxon>Catenulisporaceae</taxon>
        <taxon>Catenulispora</taxon>
    </lineage>
</organism>
<feature type="transmembrane region" description="Helical" evidence="2">
    <location>
        <begin position="389"/>
        <end position="409"/>
    </location>
</feature>
<reference evidence="6" key="1">
    <citation type="journal article" date="2019" name="Int. J. Syst. Evol. Microbiol.">
        <title>The Global Catalogue of Microorganisms (GCM) 10K type strain sequencing project: providing services to taxonomists for standard genome sequencing and annotation.</title>
        <authorList>
            <consortium name="The Broad Institute Genomics Platform"/>
            <consortium name="The Broad Institute Genome Sequencing Center for Infectious Disease"/>
            <person name="Wu L."/>
            <person name="Ma J."/>
        </authorList>
    </citation>
    <scope>NUCLEOTIDE SEQUENCE [LARGE SCALE GENOMIC DNA]</scope>
    <source>
        <strain evidence="6">JCM 16014</strain>
    </source>
</reference>
<name>A0ABP5FPX1_9ACTN</name>
<dbReference type="InterPro" id="IPR023849">
    <property type="entry name" value="TQXA_dom"/>
</dbReference>
<feature type="compositionally biased region" description="Low complexity" evidence="1">
    <location>
        <begin position="329"/>
        <end position="371"/>
    </location>
</feature>
<keyword evidence="6" id="KW-1185">Reference proteome</keyword>
<keyword evidence="2" id="KW-1133">Transmembrane helix</keyword>
<dbReference type="Pfam" id="PF08341">
    <property type="entry name" value="TED"/>
    <property type="match status" value="1"/>
</dbReference>
<feature type="chain" id="PRO_5046217185" description="Thioester domain-containing protein" evidence="3">
    <location>
        <begin position="27"/>
        <end position="419"/>
    </location>
</feature>
<evidence type="ECO:0000259" key="4">
    <source>
        <dbReference type="Pfam" id="PF08341"/>
    </source>
</evidence>
<comment type="caution">
    <text evidence="5">The sequence shown here is derived from an EMBL/GenBank/DDBJ whole genome shotgun (WGS) entry which is preliminary data.</text>
</comment>
<evidence type="ECO:0000256" key="1">
    <source>
        <dbReference type="SAM" id="MobiDB-lite"/>
    </source>
</evidence>
<evidence type="ECO:0000313" key="6">
    <source>
        <dbReference type="Proteomes" id="UP001500751"/>
    </source>
</evidence>
<feature type="region of interest" description="Disordered" evidence="1">
    <location>
        <begin position="318"/>
        <end position="380"/>
    </location>
</feature>
<evidence type="ECO:0000256" key="3">
    <source>
        <dbReference type="SAM" id="SignalP"/>
    </source>
</evidence>
<sequence>MHNSTSSSGRRLAAAMLLGATSAAVAASAAHADGGVSKAKVGDVTDTGVVIMSDNPAKDTNLKTLLPGNGKTILAYCLQENVGLDTTQTYSEADWSDAKVGISKSNLQAIKWILNHSFPTVDTAALKKAAGITDPLTESEAVAGTQAAIWAFSGSSTLGAGEDDPQNGDPNIAKVYTYLHDNASSSGSDEPQPSLQLTPLVPDTAHHAGDKIGYKVVSSDTSDSFISFDFTANSVGAKLVDGDGKDIAKGATFKSGSTVYVQLPQTLSADGSVSISATGTVTIDAARVFLSDGSKASQNLILAQPVSVPVEQDATVGFKGTVITPPPSSSSSSTPPSSSPSSHPSTTPSSTPSSTHSTTSTTAAATTTTTTDNSGSGSTDLAHTGAGNAMALGGGALALVAAGGGMVLYTRRRGMGTHS</sequence>
<dbReference type="Proteomes" id="UP001500751">
    <property type="component" value="Unassembled WGS sequence"/>
</dbReference>
<keyword evidence="2" id="KW-0472">Membrane</keyword>
<keyword evidence="2" id="KW-0812">Transmembrane</keyword>
<dbReference type="Gene3D" id="1.10.150.480">
    <property type="match status" value="1"/>
</dbReference>
<dbReference type="NCBIfam" id="TIGR03934">
    <property type="entry name" value="TQXA_dom"/>
    <property type="match status" value="1"/>
</dbReference>
<evidence type="ECO:0000256" key="2">
    <source>
        <dbReference type="SAM" id="Phobius"/>
    </source>
</evidence>
<dbReference type="EMBL" id="BAAAQN010000018">
    <property type="protein sequence ID" value="GAA2031609.1"/>
    <property type="molecule type" value="Genomic_DNA"/>
</dbReference>
<feature type="domain" description="Thioester" evidence="4">
    <location>
        <begin position="75"/>
        <end position="184"/>
    </location>
</feature>
<dbReference type="InterPro" id="IPR013552">
    <property type="entry name" value="Thioester_dom"/>
</dbReference>
<proteinExistence type="predicted"/>
<protein>
    <recommendedName>
        <fullName evidence="4">Thioester domain-containing protein</fullName>
    </recommendedName>
</protein>
<dbReference type="RefSeq" id="WP_344666613.1">
    <property type="nucleotide sequence ID" value="NZ_BAAAQN010000018.1"/>
</dbReference>
<gene>
    <name evidence="5" type="ORF">GCM10009839_34450</name>
</gene>